<dbReference type="InterPro" id="IPR027417">
    <property type="entry name" value="P-loop_NTPase"/>
</dbReference>
<dbReference type="Gene3D" id="3.40.50.300">
    <property type="entry name" value="P-loop containing nucleotide triphosphate hydrolases"/>
    <property type="match status" value="1"/>
</dbReference>
<evidence type="ECO:0000259" key="2">
    <source>
        <dbReference type="Pfam" id="PF13614"/>
    </source>
</evidence>
<feature type="domain" description="AAA" evidence="2">
    <location>
        <begin position="2"/>
        <end position="177"/>
    </location>
</feature>
<organism evidence="3 4">
    <name type="scientific">Populibacterium corticicola</name>
    <dbReference type="NCBI Taxonomy" id="1812826"/>
    <lineage>
        <taxon>Bacteria</taxon>
        <taxon>Bacillati</taxon>
        <taxon>Actinomycetota</taxon>
        <taxon>Actinomycetes</taxon>
        <taxon>Micrococcales</taxon>
        <taxon>Jonesiaceae</taxon>
        <taxon>Populibacterium</taxon>
    </lineage>
</organism>
<accession>A0ABW5XAW7</accession>
<dbReference type="Proteomes" id="UP001597391">
    <property type="component" value="Unassembled WGS sequence"/>
</dbReference>
<evidence type="ECO:0000313" key="3">
    <source>
        <dbReference type="EMBL" id="MFD2839585.1"/>
    </source>
</evidence>
<gene>
    <name evidence="3" type="ORF">ACFSYH_03270</name>
</gene>
<dbReference type="PANTHER" id="PTHR13696">
    <property type="entry name" value="P-LOOP CONTAINING NUCLEOSIDE TRIPHOSPHATE HYDROLASE"/>
    <property type="match status" value="1"/>
</dbReference>
<dbReference type="PANTHER" id="PTHR13696:SF52">
    <property type="entry name" value="PARA FAMILY PROTEIN CT_582"/>
    <property type="match status" value="1"/>
</dbReference>
<sequence length="355" mass="37963">MAILGICSLKGGVGKTSVTLGLASAAIYAGMRTLVVDLDPQADTTLALGVSGAADNDVAAVLDNPSSFVVESAIASSPWNSELLHVLVGSNESARHDGPSYSHRLTRLKHALEFLEDRYDVILIDCPPSLGGLTRQGLTSCDRALVVTELGLFSVTAAARAFQAIDQIKSESAPQLKPLGVLVNRVRTRSSEQAYRQEELTGMFGPLILSTYIPERSALQQAQGAGSPIHAWPSRAARDLADRFDAVLARAMRSIARDHEIVQEEAEGEELKRAFEEGQQAVQEQDSPSNDDDSVVSEPTVVEDISVPESTAEAIGDFPVVDDIPVTQAPVGNAPFGGSDEFVQFQPELDSERKQ</sequence>
<dbReference type="CDD" id="cd02042">
    <property type="entry name" value="ParAB_family"/>
    <property type="match status" value="1"/>
</dbReference>
<dbReference type="SUPFAM" id="SSF52540">
    <property type="entry name" value="P-loop containing nucleoside triphosphate hydrolases"/>
    <property type="match status" value="1"/>
</dbReference>
<comment type="caution">
    <text evidence="3">The sequence shown here is derived from an EMBL/GenBank/DDBJ whole genome shotgun (WGS) entry which is preliminary data.</text>
</comment>
<evidence type="ECO:0000256" key="1">
    <source>
        <dbReference type="SAM" id="MobiDB-lite"/>
    </source>
</evidence>
<proteinExistence type="predicted"/>
<reference evidence="4" key="1">
    <citation type="journal article" date="2019" name="Int. J. Syst. Evol. Microbiol.">
        <title>The Global Catalogue of Microorganisms (GCM) 10K type strain sequencing project: providing services to taxonomists for standard genome sequencing and annotation.</title>
        <authorList>
            <consortium name="The Broad Institute Genomics Platform"/>
            <consortium name="The Broad Institute Genome Sequencing Center for Infectious Disease"/>
            <person name="Wu L."/>
            <person name="Ma J."/>
        </authorList>
    </citation>
    <scope>NUCLEOTIDE SEQUENCE [LARGE SCALE GENOMIC DNA]</scope>
    <source>
        <strain evidence="4">KCTC 33576</strain>
    </source>
</reference>
<dbReference type="InterPro" id="IPR025669">
    <property type="entry name" value="AAA_dom"/>
</dbReference>
<dbReference type="InterPro" id="IPR050678">
    <property type="entry name" value="DNA_Partitioning_ATPase"/>
</dbReference>
<name>A0ABW5XAW7_9MICO</name>
<dbReference type="EMBL" id="JBHUOP010000001">
    <property type="protein sequence ID" value="MFD2839585.1"/>
    <property type="molecule type" value="Genomic_DNA"/>
</dbReference>
<keyword evidence="4" id="KW-1185">Reference proteome</keyword>
<dbReference type="Pfam" id="PF13614">
    <property type="entry name" value="AAA_31"/>
    <property type="match status" value="1"/>
</dbReference>
<feature type="region of interest" description="Disordered" evidence="1">
    <location>
        <begin position="277"/>
        <end position="299"/>
    </location>
</feature>
<evidence type="ECO:0000313" key="4">
    <source>
        <dbReference type="Proteomes" id="UP001597391"/>
    </source>
</evidence>
<dbReference type="RefSeq" id="WP_377465075.1">
    <property type="nucleotide sequence ID" value="NZ_JBHUOP010000001.1"/>
</dbReference>
<protein>
    <submittedName>
        <fullName evidence="3">ParA family protein</fullName>
    </submittedName>
</protein>